<evidence type="ECO:0000313" key="2">
    <source>
        <dbReference type="Proteomes" id="UP000255529"/>
    </source>
</evidence>
<reference evidence="1 2" key="1">
    <citation type="submission" date="2018-06" db="EMBL/GenBank/DDBJ databases">
        <authorList>
            <consortium name="Pathogen Informatics"/>
            <person name="Doyle S."/>
        </authorList>
    </citation>
    <scope>NUCLEOTIDE SEQUENCE [LARGE SCALE GENOMIC DNA]</scope>
    <source>
        <strain evidence="1 2">NCTC11544</strain>
    </source>
</reference>
<evidence type="ECO:0000313" key="1">
    <source>
        <dbReference type="EMBL" id="SUJ86260.1"/>
    </source>
</evidence>
<dbReference type="Proteomes" id="UP000255529">
    <property type="component" value="Unassembled WGS sequence"/>
</dbReference>
<dbReference type="AlphaFoldDB" id="A0A380D7A0"/>
<gene>
    <name evidence="1" type="ORF">NCTC11544_05907</name>
</gene>
<organism evidence="1 2">
    <name type="scientific">Serratia quinivorans</name>
    <dbReference type="NCBI Taxonomy" id="137545"/>
    <lineage>
        <taxon>Bacteria</taxon>
        <taxon>Pseudomonadati</taxon>
        <taxon>Pseudomonadota</taxon>
        <taxon>Gammaproteobacteria</taxon>
        <taxon>Enterobacterales</taxon>
        <taxon>Yersiniaceae</taxon>
        <taxon>Serratia</taxon>
    </lineage>
</organism>
<dbReference type="EMBL" id="UGYN01000003">
    <property type="protein sequence ID" value="SUJ86260.1"/>
    <property type="molecule type" value="Genomic_DNA"/>
</dbReference>
<name>A0A380D7A0_9GAMM</name>
<sequence>MVVMTGNGSAGPMARADIFDYIEVFTTVPGATVISVA</sequence>
<accession>A0A380D7A0</accession>
<protein>
    <submittedName>
        <fullName evidence="1">Uncharacterized protein</fullName>
    </submittedName>
</protein>
<proteinExistence type="predicted"/>